<feature type="chain" id="PRO_5045742077" description="Aspartyl protease" evidence="1">
    <location>
        <begin position="19"/>
        <end position="278"/>
    </location>
</feature>
<sequence length="278" mass="31407">MKKILSLLFLLTLTNTYAQKTPIQLLPSGHILVKAKIEGKEGNFIFDTGGGINLFFDSFIKSIKPASTYNFLTAYRATSERINAPIYENKEIVFAGKKFFKVPYTSFDLKANGIDGVISLQMFNDTDILIDYNNKEIVLTDFSKEAIAKSFDIQLITHADKSTDITTYITLNDKYTIQVLLDSGAGDNSFWLSDRFINTLGIDKSTLEITEKKSEFDEKIVTKFYKGSIKSISNQYARREAPQVTFVEGLIYEGKTSINWLGNKIGISLKNKKIYILD</sequence>
<protein>
    <recommendedName>
        <fullName evidence="4">Aspartyl protease</fullName>
    </recommendedName>
</protein>
<dbReference type="EMBL" id="CP144143">
    <property type="protein sequence ID" value="WWC84137.1"/>
    <property type="molecule type" value="Genomic_DNA"/>
</dbReference>
<reference evidence="3" key="1">
    <citation type="submission" date="2024-01" db="EMBL/GenBank/DDBJ databases">
        <title>Mycovorax composti gen. nov. sp. nov., a member of the family Chitinophagaceae isolated from button mushroom compost.</title>
        <authorList>
            <person name="Thai M."/>
            <person name="Bell T.L."/>
            <person name="Kertesz M.A."/>
        </authorList>
    </citation>
    <scope>NUCLEOTIDE SEQUENCE [LARGE SCALE GENOMIC DNA]</scope>
    <source>
        <strain evidence="3">C216</strain>
    </source>
</reference>
<dbReference type="Proteomes" id="UP001321305">
    <property type="component" value="Chromosome"/>
</dbReference>
<dbReference type="Gene3D" id="2.40.70.10">
    <property type="entry name" value="Acid Proteases"/>
    <property type="match status" value="1"/>
</dbReference>
<keyword evidence="3" id="KW-1185">Reference proteome</keyword>
<dbReference type="RefSeq" id="WP_409965688.1">
    <property type="nucleotide sequence ID" value="NZ_CP144143.1"/>
</dbReference>
<organism evidence="2 3">
    <name type="scientific">Mycovorax composti</name>
    <dbReference type="NCBI Taxonomy" id="2962693"/>
    <lineage>
        <taxon>Bacteria</taxon>
        <taxon>Pseudomonadati</taxon>
        <taxon>Bacteroidota</taxon>
        <taxon>Chitinophagia</taxon>
        <taxon>Chitinophagales</taxon>
        <taxon>Chitinophagaceae</taxon>
        <taxon>Mycovorax</taxon>
    </lineage>
</organism>
<proteinExistence type="predicted"/>
<feature type="signal peptide" evidence="1">
    <location>
        <begin position="1"/>
        <end position="18"/>
    </location>
</feature>
<evidence type="ECO:0000256" key="1">
    <source>
        <dbReference type="SAM" id="SignalP"/>
    </source>
</evidence>
<accession>A0ABZ2ELF3</accession>
<name>A0ABZ2ELF3_9BACT</name>
<evidence type="ECO:0000313" key="3">
    <source>
        <dbReference type="Proteomes" id="UP001321305"/>
    </source>
</evidence>
<keyword evidence="1" id="KW-0732">Signal</keyword>
<dbReference type="InterPro" id="IPR021109">
    <property type="entry name" value="Peptidase_aspartic_dom_sf"/>
</dbReference>
<evidence type="ECO:0008006" key="4">
    <source>
        <dbReference type="Google" id="ProtNLM"/>
    </source>
</evidence>
<evidence type="ECO:0000313" key="2">
    <source>
        <dbReference type="EMBL" id="WWC84137.1"/>
    </source>
</evidence>
<gene>
    <name evidence="2" type="ORF">PIECOFPK_01870</name>
</gene>